<dbReference type="GO" id="GO:0008206">
    <property type="term" value="P:bile acid metabolic process"/>
    <property type="evidence" value="ECO:0007669"/>
    <property type="project" value="UniProtKB-ARBA"/>
</dbReference>
<dbReference type="GO" id="GO:0016491">
    <property type="term" value="F:oxidoreductase activity"/>
    <property type="evidence" value="ECO:0007669"/>
    <property type="project" value="UniProtKB-KW"/>
</dbReference>
<name>A0AAE3AKD9_9FIRM</name>
<dbReference type="FunFam" id="3.40.50.720:FF:000084">
    <property type="entry name" value="Short-chain dehydrogenase reductase"/>
    <property type="match status" value="1"/>
</dbReference>
<dbReference type="SUPFAM" id="SSF51735">
    <property type="entry name" value="NAD(P)-binding Rossmann-fold domains"/>
    <property type="match status" value="1"/>
</dbReference>
<dbReference type="AlphaFoldDB" id="A0AAE3AKD9"/>
<dbReference type="InterPro" id="IPR002347">
    <property type="entry name" value="SDR_fam"/>
</dbReference>
<dbReference type="EMBL" id="JAJEPU010000002">
    <property type="protein sequence ID" value="MCC2163454.1"/>
    <property type="molecule type" value="Genomic_DNA"/>
</dbReference>
<gene>
    <name evidence="4" type="ORF">LKD32_00920</name>
</gene>
<dbReference type="Pfam" id="PF13561">
    <property type="entry name" value="adh_short_C2"/>
    <property type="match status" value="1"/>
</dbReference>
<dbReference type="PRINTS" id="PR00080">
    <property type="entry name" value="SDRFAMILY"/>
</dbReference>
<evidence type="ECO:0000313" key="4">
    <source>
        <dbReference type="EMBL" id="MCC2163454.1"/>
    </source>
</evidence>
<dbReference type="PANTHER" id="PTHR42879">
    <property type="entry name" value="3-OXOACYL-(ACYL-CARRIER-PROTEIN) REDUCTASE"/>
    <property type="match status" value="1"/>
</dbReference>
<evidence type="ECO:0000256" key="2">
    <source>
        <dbReference type="ARBA" id="ARBA00023002"/>
    </source>
</evidence>
<keyword evidence="5" id="KW-1185">Reference proteome</keyword>
<protein>
    <submittedName>
        <fullName evidence="4">SDR family oxidoreductase</fullName>
    </submittedName>
</protein>
<comment type="caution">
    <text evidence="4">The sequence shown here is derived from an EMBL/GenBank/DDBJ whole genome shotgun (WGS) entry which is preliminary data.</text>
</comment>
<proteinExistence type="inferred from homology"/>
<accession>A0AAE3AKD9</accession>
<dbReference type="PRINTS" id="PR00081">
    <property type="entry name" value="GDHRDH"/>
</dbReference>
<reference evidence="4" key="1">
    <citation type="submission" date="2021-10" db="EMBL/GenBank/DDBJ databases">
        <title>Anaerobic single-cell dispensing facilitates the cultivation of human gut bacteria.</title>
        <authorList>
            <person name="Afrizal A."/>
        </authorList>
    </citation>
    <scope>NUCLEOTIDE SEQUENCE</scope>
    <source>
        <strain evidence="4">CLA-AA-H274</strain>
    </source>
</reference>
<dbReference type="CDD" id="cd05233">
    <property type="entry name" value="SDR_c"/>
    <property type="match status" value="1"/>
</dbReference>
<evidence type="ECO:0000256" key="1">
    <source>
        <dbReference type="ARBA" id="ARBA00006484"/>
    </source>
</evidence>
<dbReference type="PANTHER" id="PTHR42879:SF2">
    <property type="entry name" value="3-OXOACYL-[ACYL-CARRIER-PROTEIN] REDUCTASE FABG"/>
    <property type="match status" value="1"/>
</dbReference>
<dbReference type="InterPro" id="IPR020904">
    <property type="entry name" value="Sc_DH/Rdtase_CS"/>
</dbReference>
<dbReference type="Proteomes" id="UP001198962">
    <property type="component" value="Unassembled WGS sequence"/>
</dbReference>
<comment type="similarity">
    <text evidence="1">Belongs to the short-chain dehydrogenases/reductases (SDR) family.</text>
</comment>
<dbReference type="PROSITE" id="PS00061">
    <property type="entry name" value="ADH_SHORT"/>
    <property type="match status" value="1"/>
</dbReference>
<dbReference type="InterPro" id="IPR050259">
    <property type="entry name" value="SDR"/>
</dbReference>
<dbReference type="RefSeq" id="WP_177977603.1">
    <property type="nucleotide sequence ID" value="NZ_JAJEPU010000002.1"/>
</dbReference>
<evidence type="ECO:0000256" key="3">
    <source>
        <dbReference type="ARBA" id="ARBA00023221"/>
    </source>
</evidence>
<organism evidence="4 5">
    <name type="scientific">Brotaphodocola catenula</name>
    <dbReference type="NCBI Taxonomy" id="2885361"/>
    <lineage>
        <taxon>Bacteria</taxon>
        <taxon>Bacillati</taxon>
        <taxon>Bacillota</taxon>
        <taxon>Clostridia</taxon>
        <taxon>Lachnospirales</taxon>
        <taxon>Lachnospiraceae</taxon>
        <taxon>Brotaphodocola</taxon>
    </lineage>
</organism>
<keyword evidence="3" id="KW-0443">Lipid metabolism</keyword>
<keyword evidence="3" id="KW-0753">Steroid metabolism</keyword>
<sequence>MKELEGYAGIVTGASSGIGLAIANSLAEAGATVYIISRTGKVKEGYPESVPGTVHIKGDITNVESMKKICAELADKHDGHLDFLVNNAGATYKCLAQDVPAEEFDRVINVNVTCVFRMCQICYPYLKKSPHKGRIINISSMSAHLGFTQVVPYCTSKAAVCGMTRGLAVEWAEDNICVNSIAPGWFHSKMLDDVMDDDRRKRILNRIAVHDFGKTEDLGAMALFLIGPHGSYITGQDYALDGGTLAYGY</sequence>
<dbReference type="InterPro" id="IPR036291">
    <property type="entry name" value="NAD(P)-bd_dom_sf"/>
</dbReference>
<evidence type="ECO:0000313" key="5">
    <source>
        <dbReference type="Proteomes" id="UP001198962"/>
    </source>
</evidence>
<keyword evidence="2" id="KW-0560">Oxidoreductase</keyword>
<dbReference type="Gene3D" id="3.40.50.720">
    <property type="entry name" value="NAD(P)-binding Rossmann-like Domain"/>
    <property type="match status" value="1"/>
</dbReference>